<keyword evidence="6" id="KW-0134">Cell wall</keyword>
<keyword evidence="5" id="KW-1003">Cell membrane</keyword>
<evidence type="ECO:0000256" key="6">
    <source>
        <dbReference type="ARBA" id="ARBA00022512"/>
    </source>
</evidence>
<comment type="catalytic activity">
    <reaction evidence="21">
        <text>[(1-&gt;4)-N-acetyl-beta-D-glucosaminyl](n) + n H2O = chitosan + n acetate</text>
        <dbReference type="Rhea" id="RHEA:10464"/>
        <dbReference type="Rhea" id="RHEA-COMP:9593"/>
        <dbReference type="Rhea" id="RHEA-COMP:9597"/>
        <dbReference type="ChEBI" id="CHEBI:15377"/>
        <dbReference type="ChEBI" id="CHEBI:17029"/>
        <dbReference type="ChEBI" id="CHEBI:30089"/>
        <dbReference type="ChEBI" id="CHEBI:57704"/>
        <dbReference type="EC" id="3.5.1.41"/>
    </reaction>
    <physiologicalReaction direction="left-to-right" evidence="21">
        <dbReference type="Rhea" id="RHEA:10465"/>
    </physiologicalReaction>
</comment>
<feature type="domain" description="NodB homology" evidence="23">
    <location>
        <begin position="118"/>
        <end position="310"/>
    </location>
</feature>
<dbReference type="EMBL" id="RBNJ01000157">
    <property type="protein sequence ID" value="RUS35267.1"/>
    <property type="molecule type" value="Genomic_DNA"/>
</dbReference>
<comment type="subcellular location">
    <subcellularLocation>
        <location evidence="3">Cell membrane</location>
        <topology evidence="3">Lipid-anchor</topology>
        <topology evidence="3">GPI-anchor</topology>
    </subcellularLocation>
    <subcellularLocation>
        <location evidence="2">Secreted</location>
        <location evidence="2">Cell wall</location>
    </subcellularLocation>
</comment>
<dbReference type="Pfam" id="PF01522">
    <property type="entry name" value="Polysacc_deac_1"/>
    <property type="match status" value="1"/>
</dbReference>
<evidence type="ECO:0000256" key="14">
    <source>
        <dbReference type="ARBA" id="ARBA00023180"/>
    </source>
</evidence>
<comment type="caution">
    <text evidence="24">The sequence shown here is derived from an EMBL/GenBank/DDBJ whole genome shotgun (WGS) entry which is preliminary data.</text>
</comment>
<dbReference type="Proteomes" id="UP000274822">
    <property type="component" value="Unassembled WGS sequence"/>
</dbReference>
<accession>A0A433QZR2</accession>
<dbReference type="EC" id="3.5.1.41" evidence="20"/>
<keyword evidence="18" id="KW-0961">Cell wall biogenesis/degradation</keyword>
<name>A0A433QZR2_9FUNG</name>
<evidence type="ECO:0000256" key="12">
    <source>
        <dbReference type="ARBA" id="ARBA00023024"/>
    </source>
</evidence>
<evidence type="ECO:0000256" key="18">
    <source>
        <dbReference type="ARBA" id="ARBA00023316"/>
    </source>
</evidence>
<keyword evidence="13" id="KW-0472">Membrane</keyword>
<comment type="cofactor">
    <cofactor evidence="1">
        <name>Co(2+)</name>
        <dbReference type="ChEBI" id="CHEBI:48828"/>
    </cofactor>
</comment>
<dbReference type="SUPFAM" id="SSF88713">
    <property type="entry name" value="Glycoside hydrolase/deacetylase"/>
    <property type="match status" value="1"/>
</dbReference>
<dbReference type="GO" id="GO:0098552">
    <property type="term" value="C:side of membrane"/>
    <property type="evidence" value="ECO:0007669"/>
    <property type="project" value="UniProtKB-KW"/>
</dbReference>
<dbReference type="PANTHER" id="PTHR10587">
    <property type="entry name" value="GLYCOSYL TRANSFERASE-RELATED"/>
    <property type="match status" value="1"/>
</dbReference>
<keyword evidence="15" id="KW-0119">Carbohydrate metabolism</keyword>
<gene>
    <name evidence="24" type="ORF">BC938DRAFT_473432</name>
</gene>
<keyword evidence="14" id="KW-0325">Glycoprotein</keyword>
<evidence type="ECO:0000313" key="24">
    <source>
        <dbReference type="EMBL" id="RUS35267.1"/>
    </source>
</evidence>
<keyword evidence="17" id="KW-0449">Lipoprotein</keyword>
<evidence type="ECO:0000256" key="8">
    <source>
        <dbReference type="ARBA" id="ARBA00022622"/>
    </source>
</evidence>
<dbReference type="GO" id="GO:0005886">
    <property type="term" value="C:plasma membrane"/>
    <property type="evidence" value="ECO:0007669"/>
    <property type="project" value="UniProtKB-SubCell"/>
</dbReference>
<keyword evidence="19" id="KW-0624">Polysaccharide degradation</keyword>
<evidence type="ECO:0000256" key="3">
    <source>
        <dbReference type="ARBA" id="ARBA00004609"/>
    </source>
</evidence>
<dbReference type="InterPro" id="IPR050248">
    <property type="entry name" value="Polysacc_deacetylase_ArnD"/>
</dbReference>
<evidence type="ECO:0000256" key="7">
    <source>
        <dbReference type="ARBA" id="ARBA00022525"/>
    </source>
</evidence>
<dbReference type="GO" id="GO:0046872">
    <property type="term" value="F:metal ion binding"/>
    <property type="evidence" value="ECO:0007669"/>
    <property type="project" value="UniProtKB-KW"/>
</dbReference>
<evidence type="ECO:0000256" key="9">
    <source>
        <dbReference type="ARBA" id="ARBA00022723"/>
    </source>
</evidence>
<keyword evidence="9" id="KW-0479">Metal-binding</keyword>
<evidence type="ECO:0000256" key="19">
    <source>
        <dbReference type="ARBA" id="ARBA00023326"/>
    </source>
</evidence>
<evidence type="ECO:0000256" key="20">
    <source>
        <dbReference type="ARBA" id="ARBA00024056"/>
    </source>
</evidence>
<dbReference type="FunFam" id="3.20.20.370:FF:000004">
    <property type="entry name" value="Related to Chitin deacetylase"/>
    <property type="match status" value="1"/>
</dbReference>
<evidence type="ECO:0000256" key="21">
    <source>
        <dbReference type="ARBA" id="ARBA00048494"/>
    </source>
</evidence>
<evidence type="ECO:0000313" key="25">
    <source>
        <dbReference type="Proteomes" id="UP000274822"/>
    </source>
</evidence>
<organism evidence="24 25">
    <name type="scientific">Jimgerdemannia flammicorona</name>
    <dbReference type="NCBI Taxonomy" id="994334"/>
    <lineage>
        <taxon>Eukaryota</taxon>
        <taxon>Fungi</taxon>
        <taxon>Fungi incertae sedis</taxon>
        <taxon>Mucoromycota</taxon>
        <taxon>Mucoromycotina</taxon>
        <taxon>Endogonomycetes</taxon>
        <taxon>Endogonales</taxon>
        <taxon>Endogonaceae</taxon>
        <taxon>Jimgerdemannia</taxon>
    </lineage>
</organism>
<evidence type="ECO:0000256" key="22">
    <source>
        <dbReference type="SAM" id="SignalP"/>
    </source>
</evidence>
<evidence type="ECO:0000256" key="10">
    <source>
        <dbReference type="ARBA" id="ARBA00022729"/>
    </source>
</evidence>
<dbReference type="InterPro" id="IPR002509">
    <property type="entry name" value="NODB_dom"/>
</dbReference>
<dbReference type="GO" id="GO:0009272">
    <property type="term" value="P:fungal-type cell wall biogenesis"/>
    <property type="evidence" value="ECO:0007669"/>
    <property type="project" value="UniProtKB-ARBA"/>
</dbReference>
<dbReference type="Gene3D" id="3.20.20.370">
    <property type="entry name" value="Glycoside hydrolase/deacetylase"/>
    <property type="match status" value="1"/>
</dbReference>
<evidence type="ECO:0000256" key="11">
    <source>
        <dbReference type="ARBA" id="ARBA00022801"/>
    </source>
</evidence>
<dbReference type="GO" id="GO:0006032">
    <property type="term" value="P:chitin catabolic process"/>
    <property type="evidence" value="ECO:0007669"/>
    <property type="project" value="UniProtKB-KW"/>
</dbReference>
<evidence type="ECO:0000256" key="2">
    <source>
        <dbReference type="ARBA" id="ARBA00004191"/>
    </source>
</evidence>
<sequence>MPSKITIASIIGLLVASTSAQTNTTYPVYPNNFNWQRTYPALFDSLGRWAVPPTNSSEVVAWYASINKTLIPPAPIIALNATTSALIDPYAVGQNPYCDWSFDTCSRPSDVRICPDKGVWGLTFDDGPTPDGSKLYDFLAQSNQKATLFYIGIMVAQYPSIAQKGCAAGHQIGVHTWSHHPLTTLTNEQIVAELMWTATIIKEVCGITPRYFRPPTGDFDDRVRFIAESLGFTPIIWDLDTNDWTIGTAGSQVTTATEDASFAKWIAGVSNDTTGHICLQHELNNITVNEAIKNLPALQKAYKVMPVASCTNEQHPYTENIIFPTINNTALQPNSLPINGSTTSSTSNITSASPSISAGGLSANSSSKNAAAPNASGSSALIAAFAAAFVCFVFSL</sequence>
<protein>
    <recommendedName>
        <fullName evidence="20">chitin deacetylase</fullName>
        <ecNumber evidence="20">3.5.1.41</ecNumber>
    </recommendedName>
</protein>
<dbReference type="GO" id="GO:0071555">
    <property type="term" value="P:cell wall organization"/>
    <property type="evidence" value="ECO:0007669"/>
    <property type="project" value="UniProtKB-KW"/>
</dbReference>
<dbReference type="PANTHER" id="PTHR10587:SF133">
    <property type="entry name" value="CHITIN DEACETYLASE 1-RELATED"/>
    <property type="match status" value="1"/>
</dbReference>
<keyword evidence="11" id="KW-0378">Hydrolase</keyword>
<evidence type="ECO:0000256" key="1">
    <source>
        <dbReference type="ARBA" id="ARBA00001941"/>
    </source>
</evidence>
<evidence type="ECO:0000256" key="17">
    <source>
        <dbReference type="ARBA" id="ARBA00023288"/>
    </source>
</evidence>
<dbReference type="PROSITE" id="PS51677">
    <property type="entry name" value="NODB"/>
    <property type="match status" value="1"/>
</dbReference>
<evidence type="ECO:0000256" key="4">
    <source>
        <dbReference type="ARBA" id="ARBA00010973"/>
    </source>
</evidence>
<evidence type="ECO:0000256" key="16">
    <source>
        <dbReference type="ARBA" id="ARBA00023285"/>
    </source>
</evidence>
<keyword evidence="25" id="KW-1185">Reference proteome</keyword>
<keyword evidence="16" id="KW-0170">Cobalt</keyword>
<feature type="signal peptide" evidence="22">
    <location>
        <begin position="1"/>
        <end position="20"/>
    </location>
</feature>
<comment type="similarity">
    <text evidence="4">Belongs to the polysaccharide deacetylase family.</text>
</comment>
<evidence type="ECO:0000259" key="23">
    <source>
        <dbReference type="PROSITE" id="PS51677"/>
    </source>
</evidence>
<keyword evidence="10 22" id="KW-0732">Signal</keyword>
<keyword evidence="7" id="KW-0964">Secreted</keyword>
<keyword evidence="8" id="KW-0336">GPI-anchor</keyword>
<feature type="chain" id="PRO_5019012545" description="chitin deacetylase" evidence="22">
    <location>
        <begin position="21"/>
        <end position="396"/>
    </location>
</feature>
<dbReference type="GO" id="GO:0004099">
    <property type="term" value="F:chitin deacetylase activity"/>
    <property type="evidence" value="ECO:0007669"/>
    <property type="project" value="UniProtKB-EC"/>
</dbReference>
<dbReference type="AlphaFoldDB" id="A0A433QZR2"/>
<keyword evidence="12" id="KW-0146">Chitin degradation</keyword>
<reference evidence="24 25" key="1">
    <citation type="journal article" date="2018" name="New Phytol.">
        <title>Phylogenomics of Endogonaceae and evolution of mycorrhizas within Mucoromycota.</title>
        <authorList>
            <person name="Chang Y."/>
            <person name="Desiro A."/>
            <person name="Na H."/>
            <person name="Sandor L."/>
            <person name="Lipzen A."/>
            <person name="Clum A."/>
            <person name="Barry K."/>
            <person name="Grigoriev I.V."/>
            <person name="Martin F.M."/>
            <person name="Stajich J.E."/>
            <person name="Smith M.E."/>
            <person name="Bonito G."/>
            <person name="Spatafora J.W."/>
        </authorList>
    </citation>
    <scope>NUCLEOTIDE SEQUENCE [LARGE SCALE GENOMIC DNA]</scope>
    <source>
        <strain evidence="24 25">AD002</strain>
    </source>
</reference>
<evidence type="ECO:0000256" key="5">
    <source>
        <dbReference type="ARBA" id="ARBA00022475"/>
    </source>
</evidence>
<evidence type="ECO:0000256" key="13">
    <source>
        <dbReference type="ARBA" id="ARBA00023136"/>
    </source>
</evidence>
<evidence type="ECO:0000256" key="15">
    <source>
        <dbReference type="ARBA" id="ARBA00023277"/>
    </source>
</evidence>
<proteinExistence type="inferred from homology"/>
<dbReference type="InterPro" id="IPR011330">
    <property type="entry name" value="Glyco_hydro/deAcase_b/a-brl"/>
</dbReference>
<dbReference type="GO" id="GO:0000272">
    <property type="term" value="P:polysaccharide catabolic process"/>
    <property type="evidence" value="ECO:0007669"/>
    <property type="project" value="UniProtKB-KW"/>
</dbReference>